<reference evidence="13 14" key="1">
    <citation type="submission" date="2022-04" db="EMBL/GenBank/DDBJ databases">
        <title>Pseudomonas knackmussii B09-2.</title>
        <authorList>
            <person name="Deng Y."/>
        </authorList>
    </citation>
    <scope>NUCLEOTIDE SEQUENCE [LARGE SCALE GENOMIC DNA]</scope>
    <source>
        <strain evidence="13 14">B09-2</strain>
    </source>
</reference>
<keyword evidence="10" id="KW-1133">Transmembrane helix</keyword>
<gene>
    <name evidence="13" type="ORF">M0M42_05110</name>
</gene>
<protein>
    <recommendedName>
        <fullName evidence="3">RING-type E3 ubiquitin transferase</fullName>
        <ecNumber evidence="3">2.3.2.27</ecNumber>
    </recommendedName>
</protein>
<sequence>MCLGGGWLWISRWSKVRHLLDTPTSRIRSAAQGYVELAGVLRTHSDVPPLIAPLTAKPCLWWRYRIEEYQSGGKRSSWRVVEKGCSEGLLRLSDASGDCLIDPRGAEVLPARRDCWTGDQRHPRGAPSGGVMAWLTGHRQYRYTEERLHADEPLYAIGDFRTTGGGRQGLDLDVAQREVVREWKDDYAGLLQRFDNNRDGQLDQAEWSRVRLAASLEAQDRHRLASSEAAEHRLMRPEERLPFVLSSHGEEVLARRFRWQAAGGALLSLIGAWILAAQVVG</sequence>
<accession>A0ABY4KV91</accession>
<evidence type="ECO:0000313" key="14">
    <source>
        <dbReference type="Proteomes" id="UP000831189"/>
    </source>
</evidence>
<evidence type="ECO:0000256" key="8">
    <source>
        <dbReference type="ARBA" id="ARBA00022786"/>
    </source>
</evidence>
<keyword evidence="11" id="KW-0472">Membrane</keyword>
<keyword evidence="9" id="KW-0862">Zinc</keyword>
<keyword evidence="4" id="KW-0808">Transferase</keyword>
<evidence type="ECO:0000256" key="11">
    <source>
        <dbReference type="ARBA" id="ARBA00023136"/>
    </source>
</evidence>
<evidence type="ECO:0000256" key="1">
    <source>
        <dbReference type="ARBA" id="ARBA00000900"/>
    </source>
</evidence>
<dbReference type="Pfam" id="PF12483">
    <property type="entry name" value="GIDE"/>
    <property type="match status" value="1"/>
</dbReference>
<keyword evidence="14" id="KW-1185">Reference proteome</keyword>
<evidence type="ECO:0000256" key="7">
    <source>
        <dbReference type="ARBA" id="ARBA00022771"/>
    </source>
</evidence>
<evidence type="ECO:0000256" key="9">
    <source>
        <dbReference type="ARBA" id="ARBA00022833"/>
    </source>
</evidence>
<comment type="catalytic activity">
    <reaction evidence="1">
        <text>S-ubiquitinyl-[E2 ubiquitin-conjugating enzyme]-L-cysteine + [acceptor protein]-L-lysine = [E2 ubiquitin-conjugating enzyme]-L-cysteine + N(6)-ubiquitinyl-[acceptor protein]-L-lysine.</text>
        <dbReference type="EC" id="2.3.2.27"/>
    </reaction>
</comment>
<feature type="domain" description="E3 Ubiquitin ligase MUL1-like" evidence="12">
    <location>
        <begin position="68"/>
        <end position="166"/>
    </location>
</feature>
<keyword evidence="6" id="KW-0479">Metal-binding</keyword>
<evidence type="ECO:0000256" key="10">
    <source>
        <dbReference type="ARBA" id="ARBA00022989"/>
    </source>
</evidence>
<evidence type="ECO:0000259" key="12">
    <source>
        <dbReference type="Pfam" id="PF12483"/>
    </source>
</evidence>
<comment type="subcellular location">
    <subcellularLocation>
        <location evidence="2">Membrane</location>
        <topology evidence="2">Multi-pass membrane protein</topology>
    </subcellularLocation>
</comment>
<evidence type="ECO:0000256" key="3">
    <source>
        <dbReference type="ARBA" id="ARBA00012483"/>
    </source>
</evidence>
<evidence type="ECO:0000256" key="6">
    <source>
        <dbReference type="ARBA" id="ARBA00022723"/>
    </source>
</evidence>
<dbReference type="PROSITE" id="PS00018">
    <property type="entry name" value="EF_HAND_1"/>
    <property type="match status" value="1"/>
</dbReference>
<proteinExistence type="predicted"/>
<dbReference type="EMBL" id="CP096208">
    <property type="protein sequence ID" value="UPQ84804.1"/>
    <property type="molecule type" value="Genomic_DNA"/>
</dbReference>
<evidence type="ECO:0000256" key="4">
    <source>
        <dbReference type="ARBA" id="ARBA00022679"/>
    </source>
</evidence>
<dbReference type="InterPro" id="IPR022170">
    <property type="entry name" value="MUL1-like"/>
</dbReference>
<evidence type="ECO:0000313" key="13">
    <source>
        <dbReference type="EMBL" id="UPQ84804.1"/>
    </source>
</evidence>
<evidence type="ECO:0000256" key="5">
    <source>
        <dbReference type="ARBA" id="ARBA00022692"/>
    </source>
</evidence>
<dbReference type="Proteomes" id="UP000831189">
    <property type="component" value="Chromosome"/>
</dbReference>
<name>A0ABY4KV91_9PSED</name>
<organism evidence="13 14">
    <name type="scientific">Pseudomonas knackmussii</name>
    <dbReference type="NCBI Taxonomy" id="65741"/>
    <lineage>
        <taxon>Bacteria</taxon>
        <taxon>Pseudomonadati</taxon>
        <taxon>Pseudomonadota</taxon>
        <taxon>Gammaproteobacteria</taxon>
        <taxon>Pseudomonadales</taxon>
        <taxon>Pseudomonadaceae</taxon>
        <taxon>Pseudomonas</taxon>
    </lineage>
</organism>
<keyword evidence="8" id="KW-0833">Ubl conjugation pathway</keyword>
<dbReference type="InterPro" id="IPR018247">
    <property type="entry name" value="EF_Hand_1_Ca_BS"/>
</dbReference>
<keyword evidence="5" id="KW-0812">Transmembrane</keyword>
<dbReference type="EC" id="2.3.2.27" evidence="3"/>
<keyword evidence="7" id="KW-0863">Zinc-finger</keyword>
<evidence type="ECO:0000256" key="2">
    <source>
        <dbReference type="ARBA" id="ARBA00004141"/>
    </source>
</evidence>